<evidence type="ECO:0000313" key="3">
    <source>
        <dbReference type="Proteomes" id="UP001344632"/>
    </source>
</evidence>
<dbReference type="InterPro" id="IPR051531">
    <property type="entry name" value="N-acetyltransferase"/>
</dbReference>
<protein>
    <submittedName>
        <fullName evidence="2">GNAT family protein</fullName>
    </submittedName>
</protein>
<dbReference type="PANTHER" id="PTHR43792:SF9">
    <property type="entry name" value="RIBOSOMAL-PROTEIN-ALANINE ACETYLTRANSFERASE"/>
    <property type="match status" value="1"/>
</dbReference>
<dbReference type="SUPFAM" id="SSF55729">
    <property type="entry name" value="Acyl-CoA N-acyltransferases (Nat)"/>
    <property type="match status" value="1"/>
</dbReference>
<comment type="caution">
    <text evidence="2">The sequence shown here is derived from an EMBL/GenBank/DDBJ whole genome shotgun (WGS) entry which is preliminary data.</text>
</comment>
<accession>A0ABU6GKM3</accession>
<sequence length="188" mass="21595">MTTELQTERLYLRKMKLSDSPSLFNTWSDPDVTKFMNINCFTDENQAKDMINLLDELSQDNKAIRYSIIEIESNEIIGSCGFNSLDFENEKAEIGFDIGRAFWGRGYAPEAISSLLNYAFSSLKLNRIEAKVEPENVNSIKVLQKLNFTFEGTLRQYERVNGKFIDINIYSKLKTDWNECISPMKGGV</sequence>
<reference evidence="2 3" key="1">
    <citation type="submission" date="2023-03" db="EMBL/GenBank/DDBJ databases">
        <title>Bacillus Genome Sequencing.</title>
        <authorList>
            <person name="Dunlap C."/>
        </authorList>
    </citation>
    <scope>NUCLEOTIDE SEQUENCE [LARGE SCALE GENOMIC DNA]</scope>
    <source>
        <strain evidence="2 3">BD-525</strain>
    </source>
</reference>
<dbReference type="Proteomes" id="UP001344632">
    <property type="component" value="Unassembled WGS sequence"/>
</dbReference>
<dbReference type="PANTHER" id="PTHR43792">
    <property type="entry name" value="GNAT FAMILY, PUTATIVE (AFU_ORTHOLOGUE AFUA_3G00765)-RELATED-RELATED"/>
    <property type="match status" value="1"/>
</dbReference>
<keyword evidence="3" id="KW-1185">Reference proteome</keyword>
<dbReference type="PROSITE" id="PS51186">
    <property type="entry name" value="GNAT"/>
    <property type="match status" value="1"/>
</dbReference>
<dbReference type="Gene3D" id="3.40.630.30">
    <property type="match status" value="1"/>
</dbReference>
<evidence type="ECO:0000259" key="1">
    <source>
        <dbReference type="PROSITE" id="PS51186"/>
    </source>
</evidence>
<gene>
    <name evidence="2" type="ORF">P4H66_08860</name>
</gene>
<feature type="domain" description="N-acetyltransferase" evidence="1">
    <location>
        <begin position="10"/>
        <end position="166"/>
    </location>
</feature>
<dbReference type="InterPro" id="IPR016181">
    <property type="entry name" value="Acyl_CoA_acyltransferase"/>
</dbReference>
<dbReference type="EMBL" id="JARLKZ010000005">
    <property type="protein sequence ID" value="MEC0239954.1"/>
    <property type="molecule type" value="Genomic_DNA"/>
</dbReference>
<dbReference type="Pfam" id="PF13302">
    <property type="entry name" value="Acetyltransf_3"/>
    <property type="match status" value="1"/>
</dbReference>
<name>A0ABU6GKM3_9BACL</name>
<proteinExistence type="predicted"/>
<dbReference type="RefSeq" id="WP_326087881.1">
    <property type="nucleotide sequence ID" value="NZ_JARLKZ010000005.1"/>
</dbReference>
<dbReference type="InterPro" id="IPR000182">
    <property type="entry name" value="GNAT_dom"/>
</dbReference>
<organism evidence="2 3">
    <name type="scientific">Paenibacillus dokdonensis</name>
    <dbReference type="NCBI Taxonomy" id="2567944"/>
    <lineage>
        <taxon>Bacteria</taxon>
        <taxon>Bacillati</taxon>
        <taxon>Bacillota</taxon>
        <taxon>Bacilli</taxon>
        <taxon>Bacillales</taxon>
        <taxon>Paenibacillaceae</taxon>
        <taxon>Paenibacillus</taxon>
    </lineage>
</organism>
<evidence type="ECO:0000313" key="2">
    <source>
        <dbReference type="EMBL" id="MEC0239954.1"/>
    </source>
</evidence>